<evidence type="ECO:0008006" key="3">
    <source>
        <dbReference type="Google" id="ProtNLM"/>
    </source>
</evidence>
<reference evidence="1" key="1">
    <citation type="submission" date="2024-01" db="EMBL/GenBank/DDBJ databases">
        <authorList>
            <person name="Webb A."/>
        </authorList>
    </citation>
    <scope>NUCLEOTIDE SEQUENCE</scope>
    <source>
        <strain evidence="1">Pm1</strain>
    </source>
</reference>
<proteinExistence type="predicted"/>
<organism evidence="1 2">
    <name type="scientific">Peronospora matthiolae</name>
    <dbReference type="NCBI Taxonomy" id="2874970"/>
    <lineage>
        <taxon>Eukaryota</taxon>
        <taxon>Sar</taxon>
        <taxon>Stramenopiles</taxon>
        <taxon>Oomycota</taxon>
        <taxon>Peronosporomycetes</taxon>
        <taxon>Peronosporales</taxon>
        <taxon>Peronosporaceae</taxon>
        <taxon>Peronospora</taxon>
    </lineage>
</organism>
<comment type="caution">
    <text evidence="1">The sequence shown here is derived from an EMBL/GenBank/DDBJ whole genome shotgun (WGS) entry which is preliminary data.</text>
</comment>
<name>A0AAV1UGF2_9STRA</name>
<protein>
    <recommendedName>
        <fullName evidence="3">Serpin domain-containing protein</fullName>
    </recommendedName>
</protein>
<dbReference type="Proteomes" id="UP001162060">
    <property type="component" value="Unassembled WGS sequence"/>
</dbReference>
<evidence type="ECO:0000313" key="2">
    <source>
        <dbReference type="Proteomes" id="UP001162060"/>
    </source>
</evidence>
<dbReference type="EMBL" id="CAKLBY020000190">
    <property type="protein sequence ID" value="CAK7932702.1"/>
    <property type="molecule type" value="Genomic_DNA"/>
</dbReference>
<evidence type="ECO:0000313" key="1">
    <source>
        <dbReference type="EMBL" id="CAK7932702.1"/>
    </source>
</evidence>
<gene>
    <name evidence="1" type="ORF">PM001_LOCUS17852</name>
</gene>
<accession>A0AAV1UGF2</accession>
<sequence length="175" mass="19293">MLVKQSKLPLDGIATTNYFQALQTMEVRFKSTELTEDPTFGVRHQVLPLGVKRPDALQTSTESAFFVEKHHTKIKKATKASFVPEVAEAMLNDENTALLSLSPTVLMPPTASALALTMLEGGSAIDEVSQLHAINRVLCATNQTEDNTFNNKWKKLMGTAVPSKRGEIYTLCAKW</sequence>
<dbReference type="AlphaFoldDB" id="A0AAV1UGF2"/>